<keyword evidence="2" id="KW-1185">Reference proteome</keyword>
<evidence type="ECO:0000313" key="2">
    <source>
        <dbReference type="Proteomes" id="UP000467148"/>
    </source>
</evidence>
<sequence>MSLSHDEFNEQVFNFTNDVERAITALADENWSIDAELASENSDRLRAVVDAKVQLCEPVRRDARLAELVVVYKLCVDSFSRYIAVEHSSFMLKAVLDRTPIIRWDYDRSPNNKPSSHMQITAHRGALSHLLSRLDHPTPHSIESLHLPMGGDRFRPCLEDIVEFLIRDCGFDGQKGWKTTVKDGRAKWRRIQARAAVRDAPGEAAAALEDLGFTVIPPADGAPDERIDKLTGW</sequence>
<dbReference type="RefSeq" id="WP_246227795.1">
    <property type="nucleotide sequence ID" value="NZ_AP022596.1"/>
</dbReference>
<proteinExistence type="predicted"/>
<name>A0A7I7T342_9MYCO</name>
<dbReference type="Proteomes" id="UP000467148">
    <property type="component" value="Chromosome"/>
</dbReference>
<evidence type="ECO:0000313" key="1">
    <source>
        <dbReference type="EMBL" id="BBY63488.1"/>
    </source>
</evidence>
<organism evidence="1 2">
    <name type="scientific">Mycolicibacterium helvum</name>
    <dbReference type="NCBI Taxonomy" id="1534349"/>
    <lineage>
        <taxon>Bacteria</taxon>
        <taxon>Bacillati</taxon>
        <taxon>Actinomycetota</taxon>
        <taxon>Actinomycetes</taxon>
        <taxon>Mycobacteriales</taxon>
        <taxon>Mycobacteriaceae</taxon>
        <taxon>Mycolicibacterium</taxon>
    </lineage>
</organism>
<dbReference type="KEGG" id="mhev:MHEL_17310"/>
<gene>
    <name evidence="1" type="ORF">MHEL_17310</name>
</gene>
<dbReference type="EMBL" id="AP022596">
    <property type="protein sequence ID" value="BBY63488.1"/>
    <property type="molecule type" value="Genomic_DNA"/>
</dbReference>
<accession>A0A7I7T342</accession>
<reference evidence="1 2" key="1">
    <citation type="journal article" date="2019" name="Emerg. Microbes Infect.">
        <title>Comprehensive subspecies identification of 175 nontuberculous mycobacteria species based on 7547 genomic profiles.</title>
        <authorList>
            <person name="Matsumoto Y."/>
            <person name="Kinjo T."/>
            <person name="Motooka D."/>
            <person name="Nabeya D."/>
            <person name="Jung N."/>
            <person name="Uechi K."/>
            <person name="Horii T."/>
            <person name="Iida T."/>
            <person name="Fujita J."/>
            <person name="Nakamura S."/>
        </authorList>
    </citation>
    <scope>NUCLEOTIDE SEQUENCE [LARGE SCALE GENOMIC DNA]</scope>
    <source>
        <strain evidence="1 2">JCM 30396</strain>
    </source>
</reference>
<protein>
    <submittedName>
        <fullName evidence="1">Uncharacterized protein</fullName>
    </submittedName>
</protein>
<dbReference type="AlphaFoldDB" id="A0A7I7T342"/>